<organism evidence="2 3">
    <name type="scientific">Gigaspora margarita</name>
    <dbReference type="NCBI Taxonomy" id="4874"/>
    <lineage>
        <taxon>Eukaryota</taxon>
        <taxon>Fungi</taxon>
        <taxon>Fungi incertae sedis</taxon>
        <taxon>Mucoromycota</taxon>
        <taxon>Glomeromycotina</taxon>
        <taxon>Glomeromycetes</taxon>
        <taxon>Diversisporales</taxon>
        <taxon>Gigasporaceae</taxon>
        <taxon>Gigaspora</taxon>
    </lineage>
</organism>
<evidence type="ECO:0000313" key="3">
    <source>
        <dbReference type="Proteomes" id="UP000789901"/>
    </source>
</evidence>
<reference evidence="2 3" key="1">
    <citation type="submission" date="2021-06" db="EMBL/GenBank/DDBJ databases">
        <authorList>
            <person name="Kallberg Y."/>
            <person name="Tangrot J."/>
            <person name="Rosling A."/>
        </authorList>
    </citation>
    <scope>NUCLEOTIDE SEQUENCE [LARGE SCALE GENOMIC DNA]</scope>
    <source>
        <strain evidence="2 3">120-4 pot B 10/14</strain>
    </source>
</reference>
<feature type="non-terminal residue" evidence="2">
    <location>
        <position position="1"/>
    </location>
</feature>
<gene>
    <name evidence="2" type="ORF">GMARGA_LOCUS24908</name>
</gene>
<proteinExistence type="predicted"/>
<name>A0ABN7VZW1_GIGMA</name>
<dbReference type="Proteomes" id="UP000789901">
    <property type="component" value="Unassembled WGS sequence"/>
</dbReference>
<sequence length="240" mass="27762">DKIIKDTLPELYIKYLKIAGQGTVGLQFHAKEKFRIVQNSDKKQSCGEKDRTEKQKALLDDKKVQQEEPPKSFKKESQEIEETDDYKWIEKLKHIATLPPFIIKHEDATLEELEMVKVTVIDNLPEKCQELYWNVVDVSLITPDFPDFADAIDYSIKTSGLICNKKLKEILMSWKSGREDTILLFTVTLTPSPSSRNMCATIRCYQYGNGDNDHYEDFDYVGKDGIKKFKPISDRDLSVR</sequence>
<evidence type="ECO:0000313" key="2">
    <source>
        <dbReference type="EMBL" id="CAG8809525.1"/>
    </source>
</evidence>
<accession>A0ABN7VZW1</accession>
<feature type="region of interest" description="Disordered" evidence="1">
    <location>
        <begin position="39"/>
        <end position="79"/>
    </location>
</feature>
<feature type="compositionally biased region" description="Basic and acidic residues" evidence="1">
    <location>
        <begin position="39"/>
        <end position="78"/>
    </location>
</feature>
<dbReference type="EMBL" id="CAJVQB010026923">
    <property type="protein sequence ID" value="CAG8809525.1"/>
    <property type="molecule type" value="Genomic_DNA"/>
</dbReference>
<evidence type="ECO:0000256" key="1">
    <source>
        <dbReference type="SAM" id="MobiDB-lite"/>
    </source>
</evidence>
<keyword evidence="3" id="KW-1185">Reference proteome</keyword>
<comment type="caution">
    <text evidence="2">The sequence shown here is derived from an EMBL/GenBank/DDBJ whole genome shotgun (WGS) entry which is preliminary data.</text>
</comment>
<protein>
    <submittedName>
        <fullName evidence="2">10990_t:CDS:1</fullName>
    </submittedName>
</protein>